<accession>A0ABU1UJ69</accession>
<evidence type="ECO:0000259" key="2">
    <source>
        <dbReference type="Pfam" id="PF01575"/>
    </source>
</evidence>
<evidence type="ECO:0000313" key="3">
    <source>
        <dbReference type="EMBL" id="MDR7085233.1"/>
    </source>
</evidence>
<dbReference type="CDD" id="cd03450">
    <property type="entry name" value="NodN"/>
    <property type="match status" value="1"/>
</dbReference>
<evidence type="ECO:0000256" key="1">
    <source>
        <dbReference type="ARBA" id="ARBA00005254"/>
    </source>
</evidence>
<proteinExistence type="inferred from homology"/>
<sequence length="153" mass="16384">MARVFKSLDEFKAIAGEEIGASDWHTIDQAQINAFADATGDHQWIHVDVEAAAKGPFGGPIAHGYLTLSLLPVLAEQIYDIQGLAFGMNYGANKLRFPTPVPVDSRVRGVATLKETNEIAIGTQAIISFVMEIEGVEKPALVAEVVYVMAAAS</sequence>
<dbReference type="SUPFAM" id="SSF54637">
    <property type="entry name" value="Thioesterase/thiol ester dehydrase-isomerase"/>
    <property type="match status" value="1"/>
</dbReference>
<gene>
    <name evidence="3" type="ORF">J2X11_000072</name>
</gene>
<comment type="caution">
    <text evidence="3">The sequence shown here is derived from an EMBL/GenBank/DDBJ whole genome shotgun (WGS) entry which is preliminary data.</text>
</comment>
<dbReference type="Gene3D" id="3.10.129.10">
    <property type="entry name" value="Hotdog Thioesterase"/>
    <property type="match status" value="1"/>
</dbReference>
<feature type="domain" description="MaoC-like" evidence="2">
    <location>
        <begin position="12"/>
        <end position="119"/>
    </location>
</feature>
<comment type="similarity">
    <text evidence="1">Belongs to the enoyl-CoA hydratase/isomerase family.</text>
</comment>
<dbReference type="Pfam" id="PF01575">
    <property type="entry name" value="MaoC_dehydratas"/>
    <property type="match status" value="1"/>
</dbReference>
<name>A0ABU1UJ69_9ACTN</name>
<dbReference type="InterPro" id="IPR002539">
    <property type="entry name" value="MaoC-like_dom"/>
</dbReference>
<keyword evidence="4" id="KW-1185">Reference proteome</keyword>
<dbReference type="PANTHER" id="PTHR42993:SF1">
    <property type="entry name" value="MAOC-LIKE DEHYDRATASE DOMAIN-CONTAINING PROTEIN"/>
    <property type="match status" value="1"/>
</dbReference>
<dbReference type="InterPro" id="IPR029069">
    <property type="entry name" value="HotDog_dom_sf"/>
</dbReference>
<organism evidence="3 4">
    <name type="scientific">Aeromicrobium panaciterrae</name>
    <dbReference type="NCBI Taxonomy" id="363861"/>
    <lineage>
        <taxon>Bacteria</taxon>
        <taxon>Bacillati</taxon>
        <taxon>Actinomycetota</taxon>
        <taxon>Actinomycetes</taxon>
        <taxon>Propionibacteriales</taxon>
        <taxon>Nocardioidaceae</taxon>
        <taxon>Aeromicrobium</taxon>
    </lineage>
</organism>
<reference evidence="3 4" key="1">
    <citation type="submission" date="2023-07" db="EMBL/GenBank/DDBJ databases">
        <title>Sorghum-associated microbial communities from plants grown in Nebraska, USA.</title>
        <authorList>
            <person name="Schachtman D."/>
        </authorList>
    </citation>
    <scope>NUCLEOTIDE SEQUENCE [LARGE SCALE GENOMIC DNA]</scope>
    <source>
        <strain evidence="3 4">BE248</strain>
    </source>
</reference>
<dbReference type="RefSeq" id="WP_309965161.1">
    <property type="nucleotide sequence ID" value="NZ_JAVDWH010000001.1"/>
</dbReference>
<dbReference type="InterPro" id="IPR039375">
    <property type="entry name" value="NodN-like"/>
</dbReference>
<dbReference type="EMBL" id="JAVDWH010000001">
    <property type="protein sequence ID" value="MDR7085233.1"/>
    <property type="molecule type" value="Genomic_DNA"/>
</dbReference>
<evidence type="ECO:0000313" key="4">
    <source>
        <dbReference type="Proteomes" id="UP001257739"/>
    </source>
</evidence>
<protein>
    <submittedName>
        <fullName evidence="3">Acyl dehydratase</fullName>
    </submittedName>
</protein>
<dbReference type="PANTHER" id="PTHR42993">
    <property type="entry name" value="MAOC-LIKE DEHYDRATASE DOMAIN-CONTAINING PROTEIN"/>
    <property type="match status" value="1"/>
</dbReference>
<dbReference type="Proteomes" id="UP001257739">
    <property type="component" value="Unassembled WGS sequence"/>
</dbReference>